<evidence type="ECO:0000256" key="6">
    <source>
        <dbReference type="PROSITE-ProRule" id="PRU00560"/>
    </source>
</evidence>
<dbReference type="PANTHER" id="PTHR11070:SF2">
    <property type="entry name" value="ATP-DEPENDENT DNA HELICASE SRS2"/>
    <property type="match status" value="1"/>
</dbReference>
<dbReference type="InterPro" id="IPR000212">
    <property type="entry name" value="DNA_helicase_UvrD/REP"/>
</dbReference>
<dbReference type="InterPro" id="IPR014016">
    <property type="entry name" value="UvrD-like_ATP-bd"/>
</dbReference>
<evidence type="ECO:0000256" key="3">
    <source>
        <dbReference type="ARBA" id="ARBA00022806"/>
    </source>
</evidence>
<dbReference type="GO" id="GO:0005524">
    <property type="term" value="F:ATP binding"/>
    <property type="evidence" value="ECO:0007669"/>
    <property type="project" value="UniProtKB-UniRule"/>
</dbReference>
<proteinExistence type="predicted"/>
<feature type="domain" description="UvrD-like helicase ATP-binding" evidence="7">
    <location>
        <begin position="4"/>
        <end position="91"/>
    </location>
</feature>
<dbReference type="SUPFAM" id="SSF52540">
    <property type="entry name" value="P-loop containing nucleoside triphosphate hydrolases"/>
    <property type="match status" value="1"/>
</dbReference>
<dbReference type="Proteomes" id="UP000886100">
    <property type="component" value="Unassembled WGS sequence"/>
</dbReference>
<evidence type="ECO:0000259" key="7">
    <source>
        <dbReference type="PROSITE" id="PS51198"/>
    </source>
</evidence>
<protein>
    <recommendedName>
        <fullName evidence="5">DNA 3'-5' helicase II</fullName>
    </recommendedName>
</protein>
<dbReference type="GO" id="GO:0043138">
    <property type="term" value="F:3'-5' DNA helicase activity"/>
    <property type="evidence" value="ECO:0007669"/>
    <property type="project" value="TreeGrafter"/>
</dbReference>
<dbReference type="AlphaFoldDB" id="A0A7C5IZN7"/>
<dbReference type="GO" id="GO:0005829">
    <property type="term" value="C:cytosol"/>
    <property type="evidence" value="ECO:0007669"/>
    <property type="project" value="TreeGrafter"/>
</dbReference>
<dbReference type="GO" id="GO:0000725">
    <property type="term" value="P:recombinational repair"/>
    <property type="evidence" value="ECO:0007669"/>
    <property type="project" value="TreeGrafter"/>
</dbReference>
<name>A0A7C5IZN7_9GAMM</name>
<dbReference type="EMBL" id="DROM01000427">
    <property type="protein sequence ID" value="HHH13990.1"/>
    <property type="molecule type" value="Genomic_DNA"/>
</dbReference>
<dbReference type="InterPro" id="IPR027417">
    <property type="entry name" value="P-loop_NTPase"/>
</dbReference>
<feature type="binding site" evidence="6">
    <location>
        <begin position="25"/>
        <end position="32"/>
    </location>
    <ligand>
        <name>ATP</name>
        <dbReference type="ChEBI" id="CHEBI:30616"/>
    </ligand>
</feature>
<keyword evidence="2 6" id="KW-0378">Hydrolase</keyword>
<organism evidence="8">
    <name type="scientific">Thiolapillus brandeum</name>
    <dbReference type="NCBI Taxonomy" id="1076588"/>
    <lineage>
        <taxon>Bacteria</taxon>
        <taxon>Pseudomonadati</taxon>
        <taxon>Pseudomonadota</taxon>
        <taxon>Gammaproteobacteria</taxon>
        <taxon>Chromatiales</taxon>
        <taxon>Sedimenticolaceae</taxon>
        <taxon>Thiolapillus</taxon>
    </lineage>
</organism>
<keyword evidence="1 6" id="KW-0547">Nucleotide-binding</keyword>
<evidence type="ECO:0000313" key="8">
    <source>
        <dbReference type="EMBL" id="HHH13990.1"/>
    </source>
</evidence>
<evidence type="ECO:0000256" key="1">
    <source>
        <dbReference type="ARBA" id="ARBA00022741"/>
    </source>
</evidence>
<reference evidence="8" key="1">
    <citation type="journal article" date="2020" name="mSystems">
        <title>Genome- and Community-Level Interaction Insights into Carbon Utilization and Element Cycling Functions of Hydrothermarchaeota in Hydrothermal Sediment.</title>
        <authorList>
            <person name="Zhou Z."/>
            <person name="Liu Y."/>
            <person name="Xu W."/>
            <person name="Pan J."/>
            <person name="Luo Z.H."/>
            <person name="Li M."/>
        </authorList>
    </citation>
    <scope>NUCLEOTIDE SEQUENCE [LARGE SCALE GENOMIC DNA]</scope>
    <source>
        <strain evidence="8">HyVt-535</strain>
    </source>
</reference>
<feature type="non-terminal residue" evidence="8">
    <location>
        <position position="91"/>
    </location>
</feature>
<keyword evidence="4 6" id="KW-0067">ATP-binding</keyword>
<dbReference type="GO" id="GO:0033202">
    <property type="term" value="C:DNA helicase complex"/>
    <property type="evidence" value="ECO:0007669"/>
    <property type="project" value="TreeGrafter"/>
</dbReference>
<comment type="caution">
    <text evidence="8">The sequence shown here is derived from an EMBL/GenBank/DDBJ whole genome shotgun (WGS) entry which is preliminary data.</text>
</comment>
<accession>A0A7C5IZN7</accession>
<dbReference type="PROSITE" id="PS51198">
    <property type="entry name" value="UVRD_HELICASE_ATP_BIND"/>
    <property type="match status" value="1"/>
</dbReference>
<evidence type="ECO:0000256" key="5">
    <source>
        <dbReference type="ARBA" id="ARBA00034923"/>
    </source>
</evidence>
<sequence>MNRRPADQQARLEALDPGRSFIVQAPAGSGKTGLLTQRFLVLLAGVDNPEEILAITFTRKAAAEMRDRILEALRQAASGEAPEEAYERQTF</sequence>
<dbReference type="PANTHER" id="PTHR11070">
    <property type="entry name" value="UVRD / RECB / PCRA DNA HELICASE FAMILY MEMBER"/>
    <property type="match status" value="1"/>
</dbReference>
<evidence type="ECO:0000256" key="4">
    <source>
        <dbReference type="ARBA" id="ARBA00022840"/>
    </source>
</evidence>
<dbReference type="Gene3D" id="3.40.50.300">
    <property type="entry name" value="P-loop containing nucleotide triphosphate hydrolases"/>
    <property type="match status" value="1"/>
</dbReference>
<gene>
    <name evidence="8" type="ORF">ENJ98_07115</name>
</gene>
<dbReference type="GO" id="GO:0016787">
    <property type="term" value="F:hydrolase activity"/>
    <property type="evidence" value="ECO:0007669"/>
    <property type="project" value="UniProtKB-UniRule"/>
</dbReference>
<dbReference type="GO" id="GO:0003677">
    <property type="term" value="F:DNA binding"/>
    <property type="evidence" value="ECO:0007669"/>
    <property type="project" value="InterPro"/>
</dbReference>
<keyword evidence="3 6" id="KW-0347">Helicase</keyword>
<evidence type="ECO:0000256" key="2">
    <source>
        <dbReference type="ARBA" id="ARBA00022801"/>
    </source>
</evidence>
<dbReference type="Pfam" id="PF00580">
    <property type="entry name" value="UvrD-helicase"/>
    <property type="match status" value="1"/>
</dbReference>